<organism evidence="2 3">
    <name type="scientific">Deinococcus radiopugnans</name>
    <dbReference type="NCBI Taxonomy" id="57497"/>
    <lineage>
        <taxon>Bacteria</taxon>
        <taxon>Thermotogati</taxon>
        <taxon>Deinococcota</taxon>
        <taxon>Deinococci</taxon>
        <taxon>Deinococcales</taxon>
        <taxon>Deinococcaceae</taxon>
        <taxon>Deinococcus</taxon>
    </lineage>
</organism>
<accession>A0A0A7KCM4</accession>
<dbReference type="EMBL" id="CP010028">
    <property type="protein sequence ID" value="AIZ43922.1"/>
    <property type="molecule type" value="Genomic_DNA"/>
</dbReference>
<dbReference type="AlphaFoldDB" id="A0A0A7KCM4"/>
<evidence type="ECO:0000256" key="1">
    <source>
        <dbReference type="SAM" id="MobiDB-lite"/>
    </source>
</evidence>
<dbReference type="KEGG" id="dsw:QR90_00390"/>
<feature type="region of interest" description="Disordered" evidence="1">
    <location>
        <begin position="75"/>
        <end position="99"/>
    </location>
</feature>
<protein>
    <submittedName>
        <fullName evidence="2">Uncharacterized protein</fullName>
    </submittedName>
</protein>
<gene>
    <name evidence="2" type="ORF">QR90_00390</name>
</gene>
<evidence type="ECO:0000313" key="3">
    <source>
        <dbReference type="Proteomes" id="UP000030634"/>
    </source>
</evidence>
<dbReference type="STRING" id="1182571.QR90_00390"/>
<dbReference type="RefSeq" id="WP_039681558.1">
    <property type="nucleotide sequence ID" value="NZ_CP010028.1"/>
</dbReference>
<sequence>MNQQLQQTIQALSGGVQGVDAQTAVSNVTSWHSTLDGVPGAESVTSMLAKLKSALESGDLSGAAAMLPDLGSETSRLASAAPAEDQEGLRQLGSALGGQ</sequence>
<dbReference type="Proteomes" id="UP000030634">
    <property type="component" value="Chromosome"/>
</dbReference>
<proteinExistence type="predicted"/>
<name>A0A0A7KCM4_9DEIO</name>
<reference evidence="3" key="1">
    <citation type="submission" date="2014-11" db="EMBL/GenBank/DDBJ databases">
        <title>Hymenobacter sp. DG25B genome submission.</title>
        <authorList>
            <person name="Jung H.-Y."/>
            <person name="Kim M.K."/>
            <person name="Srinivasan S."/>
            <person name="Lim S."/>
        </authorList>
    </citation>
    <scope>NUCLEOTIDE SEQUENCE [LARGE SCALE GENOMIC DNA]</scope>
    <source>
        <strain evidence="3">DY59</strain>
    </source>
</reference>
<dbReference type="HOGENOM" id="CLU_2329083_0_0_0"/>
<evidence type="ECO:0000313" key="2">
    <source>
        <dbReference type="EMBL" id="AIZ43922.1"/>
    </source>
</evidence>